<evidence type="ECO:0000256" key="3">
    <source>
        <dbReference type="ARBA" id="ARBA00022723"/>
    </source>
</evidence>
<feature type="domain" description="Alcohol dehydrogenase-like C-terminal" evidence="7">
    <location>
        <begin position="183"/>
        <end position="303"/>
    </location>
</feature>
<dbReference type="PROSITE" id="PS00059">
    <property type="entry name" value="ADH_ZINC"/>
    <property type="match status" value="1"/>
</dbReference>
<dbReference type="PANTHER" id="PTHR42940:SF8">
    <property type="entry name" value="VACUOLAR PROTEIN SORTING-ASSOCIATED PROTEIN 11"/>
    <property type="match status" value="1"/>
</dbReference>
<dbReference type="InterPro" id="IPR014187">
    <property type="entry name" value="ADH_Zn_typ-2"/>
</dbReference>
<organism evidence="9 10">
    <name type="scientific">Candidatus Parvarchaeum acidophilus ARMAN-5</name>
    <dbReference type="NCBI Taxonomy" id="662762"/>
    <lineage>
        <taxon>Archaea</taxon>
        <taxon>Candidatus Parvarchaeota</taxon>
        <taxon>Candidatus Parvarchaeum</taxon>
    </lineage>
</organism>
<dbReference type="CDD" id="cd08298">
    <property type="entry name" value="CAD2"/>
    <property type="match status" value="1"/>
</dbReference>
<accession>D6GVG2</accession>
<dbReference type="Pfam" id="PF00107">
    <property type="entry name" value="ADH_zinc_N"/>
    <property type="match status" value="1"/>
</dbReference>
<dbReference type="SUPFAM" id="SSF50129">
    <property type="entry name" value="GroES-like"/>
    <property type="match status" value="1"/>
</dbReference>
<evidence type="ECO:0000256" key="2">
    <source>
        <dbReference type="ARBA" id="ARBA00008072"/>
    </source>
</evidence>
<proteinExistence type="inferred from homology"/>
<dbReference type="InterPro" id="IPR013154">
    <property type="entry name" value="ADH-like_N"/>
</dbReference>
<keyword evidence="3 6" id="KW-0479">Metal-binding</keyword>
<dbReference type="InterPro" id="IPR011032">
    <property type="entry name" value="GroES-like_sf"/>
</dbReference>
<dbReference type="InterPro" id="IPR013149">
    <property type="entry name" value="ADH-like_C"/>
</dbReference>
<reference evidence="9 10" key="1">
    <citation type="journal article" date="2010" name="Proc. Natl. Acad. Sci. U.S.A.">
        <title>Enigmatic, ultrasmall, uncultivated Archaea.</title>
        <authorList>
            <person name="Baker B.J."/>
            <person name="Comolli L.R."/>
            <person name="Dick G.J."/>
            <person name="Hauser L.J."/>
            <person name="Hyatt D."/>
            <person name="Dill B.D."/>
            <person name="Land M.L."/>
            <person name="Verberkmoes N.C."/>
            <person name="Hettich R.L."/>
            <person name="Banfield J.F."/>
        </authorList>
    </citation>
    <scope>NUCLEOTIDE SEQUENCE [LARGE SCALE GENOMIC DNA]</scope>
</reference>
<feature type="domain" description="Alcohol dehydrogenase-like N-terminal" evidence="8">
    <location>
        <begin position="31"/>
        <end position="141"/>
    </location>
</feature>
<dbReference type="Gene3D" id="3.40.50.720">
    <property type="entry name" value="NAD(P)-binding Rossmann-like Domain"/>
    <property type="match status" value="1"/>
</dbReference>
<dbReference type="PANTHER" id="PTHR42940">
    <property type="entry name" value="ALCOHOL DEHYDROGENASE 1-RELATED"/>
    <property type="match status" value="1"/>
</dbReference>
<dbReference type="Pfam" id="PF08240">
    <property type="entry name" value="ADH_N"/>
    <property type="match status" value="1"/>
</dbReference>
<keyword evidence="5" id="KW-0560">Oxidoreductase</keyword>
<keyword evidence="4 6" id="KW-0862">Zinc</keyword>
<dbReference type="EMBL" id="GG745553">
    <property type="protein sequence ID" value="EFD92800.1"/>
    <property type="molecule type" value="Genomic_DNA"/>
</dbReference>
<name>D6GVG2_PARA5</name>
<evidence type="ECO:0000256" key="1">
    <source>
        <dbReference type="ARBA" id="ARBA00001947"/>
    </source>
</evidence>
<dbReference type="Gene3D" id="3.90.180.10">
    <property type="entry name" value="Medium-chain alcohol dehydrogenases, catalytic domain"/>
    <property type="match status" value="1"/>
</dbReference>
<comment type="similarity">
    <text evidence="2 6">Belongs to the zinc-containing alcohol dehydrogenase family.</text>
</comment>
<evidence type="ECO:0000313" key="10">
    <source>
        <dbReference type="Proteomes" id="UP000009376"/>
    </source>
</evidence>
<evidence type="ECO:0000313" key="9">
    <source>
        <dbReference type="EMBL" id="EFD92800.1"/>
    </source>
</evidence>
<evidence type="ECO:0000256" key="4">
    <source>
        <dbReference type="ARBA" id="ARBA00022833"/>
    </source>
</evidence>
<dbReference type="GO" id="GO:0008270">
    <property type="term" value="F:zinc ion binding"/>
    <property type="evidence" value="ECO:0007669"/>
    <property type="project" value="InterPro"/>
</dbReference>
<evidence type="ECO:0000259" key="7">
    <source>
        <dbReference type="Pfam" id="PF00107"/>
    </source>
</evidence>
<dbReference type="Proteomes" id="UP000009376">
    <property type="component" value="Unassembled WGS sequence"/>
</dbReference>
<dbReference type="GO" id="GO:0004022">
    <property type="term" value="F:alcohol dehydrogenase (NAD+) activity"/>
    <property type="evidence" value="ECO:0007669"/>
    <property type="project" value="TreeGrafter"/>
</dbReference>
<dbReference type="InterPro" id="IPR002328">
    <property type="entry name" value="ADH_Zn_CS"/>
</dbReference>
<evidence type="ECO:0000259" key="8">
    <source>
        <dbReference type="Pfam" id="PF08240"/>
    </source>
</evidence>
<evidence type="ECO:0000256" key="6">
    <source>
        <dbReference type="RuleBase" id="RU361277"/>
    </source>
</evidence>
<protein>
    <submittedName>
        <fullName evidence="9">Zinc-binding alcohol dehydrogenase family protein</fullName>
    </submittedName>
</protein>
<evidence type="ECO:0000256" key="5">
    <source>
        <dbReference type="ARBA" id="ARBA00023002"/>
    </source>
</evidence>
<comment type="cofactor">
    <cofactor evidence="1 6">
        <name>Zn(2+)</name>
        <dbReference type="ChEBI" id="CHEBI:29105"/>
    </cofactor>
</comment>
<gene>
    <name evidence="9" type="ORF">BJBARM5_0475</name>
</gene>
<sequence length="340" mass="37561">MEMKCAIIDKTGKIEDNKLKIKEVELPKISNNEILLKISACGVCRTDLHIIEGDLGKDIKNVIPGHEIVGIVKEMGKEVKDVSIGERVGVAWLYRSCGVCEYCISGRENLCKNKEFTGFSRNGGYSEYVVADSRFIFKIPEGFKDEEAAPLLCSGAIGYRSFKLTNPTPGSTIAIFGFGGSAHLTAQLIKKLGHKVVVVSRNEKHLQLAKDLGADFVFSPKYGDVYTNLVDKNIENAIVFAPSPIPIMNALKVIKPGGRVVVSGIHIDGDINLDYDSQLFHEKMLLSVESYTREDMIEYLKLAFNLGIKPVYKTINLGDVNSALERLKKSEINGVEVIKF</sequence>
<dbReference type="InterPro" id="IPR036291">
    <property type="entry name" value="NAD(P)-bd_dom_sf"/>
</dbReference>
<dbReference type="NCBIfam" id="TIGR02822">
    <property type="entry name" value="adh_fam_2"/>
    <property type="match status" value="1"/>
</dbReference>
<dbReference type="AlphaFoldDB" id="D6GVG2"/>
<dbReference type="GO" id="GO:0005737">
    <property type="term" value="C:cytoplasm"/>
    <property type="evidence" value="ECO:0007669"/>
    <property type="project" value="TreeGrafter"/>
</dbReference>
<dbReference type="SUPFAM" id="SSF51735">
    <property type="entry name" value="NAD(P)-binding Rossmann-fold domains"/>
    <property type="match status" value="1"/>
</dbReference>